<keyword evidence="1" id="KW-0472">Membrane</keyword>
<sequence length="475" mass="53423">MAVEALACTRPGRLLARRAVQEYIITAIKEVLRIHFNRAVELKVYELFTDFTFLVTSGPFVYTAISVINVLINSKLVRDQTPLILSVKPSFLVPESRFQVQTVLQFVPPSVDTGFCNFTQRIEKGLMTALFEVRKHHQGTYNLTVQILNITVSSSRVTPRRGPVNITFAVRSAQGFLNGSEVSELLRNLSVVEFSFYLGYPVLQIAEPFQYPQLNLSQLLKSSWVRTVLLGVVEKQLQNEVFQAEMERKLAQLLSEVSTRRRMWRRATVAAGNSVVQVLHVKGRGEGEKERESLPKALGVVNVSRLEGDDNPVQLIYFVEDQDGERLSAVRSSDLINKMDLQRAAIILGYRIQGAIAQPVDRVKRPSPESQSNNLWVIVGVVIPVLVVMVIVVILYWKLCRTDKLDFQPDTVANIQQRQKSKNVTLCTSLSMICALGSVLDTAVSQTEFQMELRALREEMPGLKLHGRDEGPESV</sequence>
<name>A0ABQ9UI19_SAGOE</name>
<reference evidence="2 3" key="1">
    <citation type="submission" date="2023-05" db="EMBL/GenBank/DDBJ databases">
        <title>B98-5 Cell Line De Novo Hybrid Assembly: An Optical Mapping Approach.</title>
        <authorList>
            <person name="Kananen K."/>
            <person name="Auerbach J.A."/>
            <person name="Kautto E."/>
            <person name="Blachly J.S."/>
        </authorList>
    </citation>
    <scope>NUCLEOTIDE SEQUENCE [LARGE SCALE GENOMIC DNA]</scope>
    <source>
        <strain evidence="2">B95-8</strain>
        <tissue evidence="2">Cell line</tissue>
    </source>
</reference>
<gene>
    <name evidence="2" type="ORF">P7K49_025744</name>
</gene>
<dbReference type="PANTHER" id="PTHR21590:SF4">
    <property type="entry name" value="UPF0606 PROTEIN KIAA1549"/>
    <property type="match status" value="1"/>
</dbReference>
<keyword evidence="3" id="KW-1185">Reference proteome</keyword>
<dbReference type="Pfam" id="PF12877">
    <property type="entry name" value="KIAA1549"/>
    <property type="match status" value="2"/>
</dbReference>
<feature type="transmembrane region" description="Helical" evidence="1">
    <location>
        <begin position="375"/>
        <end position="397"/>
    </location>
</feature>
<dbReference type="EMBL" id="JASSZA010000012">
    <property type="protein sequence ID" value="KAK2096710.1"/>
    <property type="molecule type" value="Genomic_DNA"/>
</dbReference>
<evidence type="ECO:0000313" key="3">
    <source>
        <dbReference type="Proteomes" id="UP001266305"/>
    </source>
</evidence>
<accession>A0ABQ9UI19</accession>
<dbReference type="InterPro" id="IPR024606">
    <property type="entry name" value="KIAA1549"/>
</dbReference>
<keyword evidence="1" id="KW-1133">Transmembrane helix</keyword>
<dbReference type="PANTHER" id="PTHR21590">
    <property type="entry name" value="SEA DOMAIN-CONTAINING PROTEIN"/>
    <property type="match status" value="1"/>
</dbReference>
<proteinExistence type="predicted"/>
<dbReference type="Proteomes" id="UP001266305">
    <property type="component" value="Unassembled WGS sequence"/>
</dbReference>
<protein>
    <submittedName>
        <fullName evidence="2">Uncharacterized protein</fullName>
    </submittedName>
</protein>
<evidence type="ECO:0000313" key="2">
    <source>
        <dbReference type="EMBL" id="KAK2096710.1"/>
    </source>
</evidence>
<organism evidence="2 3">
    <name type="scientific">Saguinus oedipus</name>
    <name type="common">Cotton-top tamarin</name>
    <name type="synonym">Oedipomidas oedipus</name>
    <dbReference type="NCBI Taxonomy" id="9490"/>
    <lineage>
        <taxon>Eukaryota</taxon>
        <taxon>Metazoa</taxon>
        <taxon>Chordata</taxon>
        <taxon>Craniata</taxon>
        <taxon>Vertebrata</taxon>
        <taxon>Euteleostomi</taxon>
        <taxon>Mammalia</taxon>
        <taxon>Eutheria</taxon>
        <taxon>Euarchontoglires</taxon>
        <taxon>Primates</taxon>
        <taxon>Haplorrhini</taxon>
        <taxon>Platyrrhini</taxon>
        <taxon>Cebidae</taxon>
        <taxon>Callitrichinae</taxon>
        <taxon>Saguinus</taxon>
    </lineage>
</organism>
<comment type="caution">
    <text evidence="2">The sequence shown here is derived from an EMBL/GenBank/DDBJ whole genome shotgun (WGS) entry which is preliminary data.</text>
</comment>
<keyword evidence="1" id="KW-0812">Transmembrane</keyword>
<evidence type="ECO:0000256" key="1">
    <source>
        <dbReference type="SAM" id="Phobius"/>
    </source>
</evidence>